<accession>A0A7C1FE35</accession>
<evidence type="ECO:0000256" key="4">
    <source>
        <dbReference type="ARBA" id="ARBA00022840"/>
    </source>
</evidence>
<comment type="pathway">
    <text evidence="7">Cofactor biosynthesis; adenosylcobalamin biosynthesis; cob(II)yrinate a,c-diamide from sirohydrochlorin (anaerobic route): step 10/10.</text>
</comment>
<dbReference type="SUPFAM" id="SSF52540">
    <property type="entry name" value="P-loop containing nucleoside triphosphate hydrolases"/>
    <property type="match status" value="1"/>
</dbReference>
<dbReference type="HAMAP" id="MF_00027">
    <property type="entry name" value="CobB_CbiA"/>
    <property type="match status" value="1"/>
</dbReference>
<evidence type="ECO:0000259" key="8">
    <source>
        <dbReference type="Pfam" id="PF01656"/>
    </source>
</evidence>
<dbReference type="InterPro" id="IPR004484">
    <property type="entry name" value="CbiA/CobB_synth"/>
</dbReference>
<dbReference type="Pfam" id="PF07685">
    <property type="entry name" value="GATase_3"/>
    <property type="match status" value="1"/>
</dbReference>
<comment type="domain">
    <text evidence="7">Comprises of two domains. The C-terminal domain contains the binding site for glutamine and catalyzes the hydrolysis of this substrate to glutamate and ammonia. The N-terminal domain is anticipated to bind ATP and cobyrinate and catalyzes the ultimate synthesis of the diamide product. The ammonia produced via the glutaminase domain is probably translocated to the adjacent domain via a molecular tunnel, where it reacts with an activated intermediate.</text>
</comment>
<feature type="domain" description="CobQ/CobB/MinD/ParA nucleotide binding" evidence="8">
    <location>
        <begin position="7"/>
        <end position="191"/>
    </location>
</feature>
<dbReference type="EMBL" id="DSMG01000036">
    <property type="protein sequence ID" value="HDX30359.1"/>
    <property type="molecule type" value="Genomic_DNA"/>
</dbReference>
<sequence length="464" mass="49870">MLSTPRLVIAAPHSGSGKSTIASGLMAALAQTHTVQGFKVGPDYIDPGYHTLAAGRVSRNLDAWMTSHDEVQRIFARAAQDADIAIIEGVMGLFDGVDGRSEAGSTAEVAKLLEAPVVLVIDVGKMARSAGAIALGCALFEPRLRLAGVICNNVASENHARWVTQAIEGVGLPVLGCLPRMPALKTPARHLGLHTAMERVEASTAFLGSAADAVRQHIDLARLWEIARQAPALTIPEEPLHDAPSHRVRIAVAWDAAFCFYYEDNFDHLRAAGAELLFFSPLHDAALPEGVHGLYLGGGYPELYAEQLAANRRMMHSLRSAIDAGLPTYAECGGLMALTQSITDQEGRVHPMLGVAPGRAVMAGRLTLGYREVTAVRDSLLLRAGESVRGHEFHYSDWIERPDDVPAAYAIQPRKAEGVRLEGFAQGNVLASYVHLHFGAMPQMAQRFVQACVEYAEHAAKTTS</sequence>
<evidence type="ECO:0000256" key="2">
    <source>
        <dbReference type="ARBA" id="ARBA00022598"/>
    </source>
</evidence>
<dbReference type="EC" id="6.3.5.11" evidence="7"/>
<evidence type="ECO:0000313" key="10">
    <source>
        <dbReference type="EMBL" id="HDX30359.1"/>
    </source>
</evidence>
<dbReference type="InterPro" id="IPR029062">
    <property type="entry name" value="Class_I_gatase-like"/>
</dbReference>
<comment type="cofactor">
    <cofactor evidence="1 7">
        <name>Mg(2+)</name>
        <dbReference type="ChEBI" id="CHEBI:18420"/>
    </cofactor>
</comment>
<dbReference type="NCBIfam" id="NF002204">
    <property type="entry name" value="PRK01077.1"/>
    <property type="match status" value="1"/>
</dbReference>
<keyword evidence="7" id="KW-0169">Cobalamin biosynthesis</keyword>
<comment type="caution">
    <text evidence="10">The sequence shown here is derived from an EMBL/GenBank/DDBJ whole genome shotgun (WGS) entry which is preliminary data.</text>
</comment>
<dbReference type="AlphaFoldDB" id="A0A7C1FE35"/>
<dbReference type="CDD" id="cd03130">
    <property type="entry name" value="GATase1_CobB"/>
    <property type="match status" value="1"/>
</dbReference>
<keyword evidence="2 7" id="KW-0436">Ligase</keyword>
<dbReference type="SUPFAM" id="SSF52317">
    <property type="entry name" value="Class I glutamine amidotransferase-like"/>
    <property type="match status" value="1"/>
</dbReference>
<reference evidence="10" key="1">
    <citation type="journal article" date="2020" name="mSystems">
        <title>Genome- and Community-Level Interaction Insights into Carbon Utilization and Element Cycling Functions of Hydrothermarchaeota in Hydrothermal Sediment.</title>
        <authorList>
            <person name="Zhou Z."/>
            <person name="Liu Y."/>
            <person name="Xu W."/>
            <person name="Pan J."/>
            <person name="Luo Z.H."/>
            <person name="Li M."/>
        </authorList>
    </citation>
    <scope>NUCLEOTIDE SEQUENCE [LARGE SCALE GENOMIC DNA]</scope>
    <source>
        <strain evidence="10">SpSt-289</strain>
    </source>
</reference>
<comment type="catalytic activity">
    <reaction evidence="7">
        <text>cob(II)yrinate + 2 L-glutamine + 2 ATP + 2 H2O = cob(II)yrinate a,c diamide + 2 L-glutamate + 2 ADP + 2 phosphate + 2 H(+)</text>
        <dbReference type="Rhea" id="RHEA:26289"/>
        <dbReference type="ChEBI" id="CHEBI:15377"/>
        <dbReference type="ChEBI" id="CHEBI:15378"/>
        <dbReference type="ChEBI" id="CHEBI:29985"/>
        <dbReference type="ChEBI" id="CHEBI:30616"/>
        <dbReference type="ChEBI" id="CHEBI:43474"/>
        <dbReference type="ChEBI" id="CHEBI:58359"/>
        <dbReference type="ChEBI" id="CHEBI:58537"/>
        <dbReference type="ChEBI" id="CHEBI:58894"/>
        <dbReference type="ChEBI" id="CHEBI:456216"/>
        <dbReference type="EC" id="6.3.5.11"/>
    </reaction>
</comment>
<dbReference type="Gene3D" id="3.40.50.300">
    <property type="entry name" value="P-loop containing nucleotide triphosphate hydrolases"/>
    <property type="match status" value="1"/>
</dbReference>
<feature type="active site" description="Nucleophile" evidence="7">
    <location>
        <position position="332"/>
    </location>
</feature>
<evidence type="ECO:0000259" key="9">
    <source>
        <dbReference type="Pfam" id="PF07685"/>
    </source>
</evidence>
<keyword evidence="6 7" id="KW-0315">Glutamine amidotransferase</keyword>
<dbReference type="GO" id="GO:0042242">
    <property type="term" value="F:cobyrinic acid a,c-diamide synthase activity"/>
    <property type="evidence" value="ECO:0007669"/>
    <property type="project" value="UniProtKB-UniRule"/>
</dbReference>
<feature type="domain" description="CobB/CobQ-like glutamine amidotransferase" evidence="9">
    <location>
        <begin position="249"/>
        <end position="440"/>
    </location>
</feature>
<feature type="site" description="Increases nucleophilicity of active site Cys" evidence="7">
    <location>
        <position position="435"/>
    </location>
</feature>
<evidence type="ECO:0000256" key="5">
    <source>
        <dbReference type="ARBA" id="ARBA00022842"/>
    </source>
</evidence>
<protein>
    <recommendedName>
        <fullName evidence="7">Cobyrinate a,c-diamide synthase</fullName>
        <ecNumber evidence="7">6.3.5.11</ecNumber>
    </recommendedName>
    <alternativeName>
        <fullName evidence="7">Cobyrinic acid a,c-diamide synthetase</fullName>
    </alternativeName>
</protein>
<dbReference type="UniPathway" id="UPA00148">
    <property type="reaction ID" value="UER00231"/>
</dbReference>
<evidence type="ECO:0000256" key="7">
    <source>
        <dbReference type="HAMAP-Rule" id="MF_00027"/>
    </source>
</evidence>
<keyword evidence="4 7" id="KW-0067">ATP-binding</keyword>
<dbReference type="GO" id="GO:0009236">
    <property type="term" value="P:cobalamin biosynthetic process"/>
    <property type="evidence" value="ECO:0007669"/>
    <property type="project" value="UniProtKB-UniRule"/>
</dbReference>
<organism evidence="10">
    <name type="scientific">Caldilinea aerophila</name>
    <dbReference type="NCBI Taxonomy" id="133453"/>
    <lineage>
        <taxon>Bacteria</taxon>
        <taxon>Bacillati</taxon>
        <taxon>Chloroflexota</taxon>
        <taxon>Caldilineae</taxon>
        <taxon>Caldilineales</taxon>
        <taxon>Caldilineaceae</taxon>
        <taxon>Caldilinea</taxon>
    </lineage>
</organism>
<proteinExistence type="inferred from homology"/>
<dbReference type="InterPro" id="IPR002586">
    <property type="entry name" value="CobQ/CobB/MinD/ParA_Nub-bd_dom"/>
</dbReference>
<comment type="function">
    <text evidence="7">Catalyzes the ATP-dependent amidation of the two carboxylate groups at positions a and c of cobyrinate, using either L-glutamine or ammonia as the nitrogen source.</text>
</comment>
<gene>
    <name evidence="7" type="primary">cbiA</name>
    <name evidence="10" type="ORF">ENQ20_02570</name>
</gene>
<dbReference type="PANTHER" id="PTHR43873">
    <property type="entry name" value="COBYRINATE A,C-DIAMIDE SYNTHASE"/>
    <property type="match status" value="1"/>
</dbReference>
<evidence type="ECO:0000256" key="3">
    <source>
        <dbReference type="ARBA" id="ARBA00022741"/>
    </source>
</evidence>
<comment type="similarity">
    <text evidence="7">Belongs to the CobB/CbiA family.</text>
</comment>
<name>A0A7C1FE35_9CHLR</name>
<keyword evidence="3 7" id="KW-0547">Nucleotide-binding</keyword>
<dbReference type="InterPro" id="IPR011698">
    <property type="entry name" value="GATase_3"/>
</dbReference>
<dbReference type="PROSITE" id="PS51274">
    <property type="entry name" value="GATASE_COBBQ"/>
    <property type="match status" value="1"/>
</dbReference>
<dbReference type="InterPro" id="IPR027417">
    <property type="entry name" value="P-loop_NTPase"/>
</dbReference>
<dbReference type="NCBIfam" id="TIGR00379">
    <property type="entry name" value="cobB"/>
    <property type="match status" value="1"/>
</dbReference>
<comment type="miscellaneous">
    <text evidence="7">The a and c carboxylates of cobyrinate are activated for nucleophilic attack via formation of a phosphorylated intermediate by ATP. CbiA catalyzes first the amidation of the c-carboxylate, and then that of the a-carboxylate.</text>
</comment>
<dbReference type="PANTHER" id="PTHR43873:SF1">
    <property type="entry name" value="COBYRINATE A,C-DIAMIDE SYNTHASE"/>
    <property type="match status" value="1"/>
</dbReference>
<dbReference type="CDD" id="cd05388">
    <property type="entry name" value="CobB_N"/>
    <property type="match status" value="1"/>
</dbReference>
<evidence type="ECO:0000256" key="1">
    <source>
        <dbReference type="ARBA" id="ARBA00001946"/>
    </source>
</evidence>
<keyword evidence="5 7" id="KW-0460">Magnesium</keyword>
<dbReference type="GO" id="GO:0005524">
    <property type="term" value="F:ATP binding"/>
    <property type="evidence" value="ECO:0007669"/>
    <property type="project" value="UniProtKB-UniRule"/>
</dbReference>
<dbReference type="Pfam" id="PF01656">
    <property type="entry name" value="CbiA"/>
    <property type="match status" value="1"/>
</dbReference>
<evidence type="ECO:0000256" key="6">
    <source>
        <dbReference type="ARBA" id="ARBA00022962"/>
    </source>
</evidence>
<dbReference type="Gene3D" id="3.40.50.880">
    <property type="match status" value="1"/>
</dbReference>